<proteinExistence type="inferred from homology"/>
<evidence type="ECO:0000256" key="5">
    <source>
        <dbReference type="ARBA" id="ARBA00022801"/>
    </source>
</evidence>
<name>Q76D03_BURGL</name>
<evidence type="ECO:0000256" key="7">
    <source>
        <dbReference type="RuleBase" id="RU361169"/>
    </source>
</evidence>
<dbReference type="CAZy" id="GH28">
    <property type="family name" value="Glycoside Hydrolase Family 28"/>
</dbReference>
<sequence length="462" mass="46822">MTPRNRVRTSVTATFGALASLIAFAAPPAAHAASCATPQWSSSPAANTSALQSAINRCSGAAGNPGLIDLRANNGVSTAVITSVKLASNIVLKLEKGFTLKGSPGQPSDGAMLTGSGLSNVSLTGTGAIDGDGQSYWASAVGKNNTARPRLIKLTGSNLQIGSNFTDAGKPQSIVAFPSASNDPGNALIIRNSPKEQLVIESGSKNVTIDGVWIYANPKRNANGNDLAPNTDAIDIIGTQTAHVRNCLLDTGDDDIAIKSNAGSAATSDVDISHCVVGGGHGISIGGQEAAGHTLAKPGVSHVTVDTVQFSGTDFGYRIKTDQTAKDSGATTGVTYRNTCMRNVQQPFLFTYTYASGTGGDLPVIANVSIDNVIATATKAQGAIIGLPNSLIGVPKSGDTGIRITNSRITGGKPFAVSNGELQVGSHSIVTTSSGTNGQVVPIADTGATLACPASITIPAQR</sequence>
<evidence type="ECO:0000256" key="8">
    <source>
        <dbReference type="SAM" id="SignalP"/>
    </source>
</evidence>
<dbReference type="Pfam" id="PF00295">
    <property type="entry name" value="Glyco_hydro_28"/>
    <property type="match status" value="1"/>
</dbReference>
<evidence type="ECO:0000256" key="4">
    <source>
        <dbReference type="ARBA" id="ARBA00022525"/>
    </source>
</evidence>
<dbReference type="Gene3D" id="2.160.20.10">
    <property type="entry name" value="Single-stranded right-handed beta-helix, Pectin lyase-like"/>
    <property type="match status" value="1"/>
</dbReference>
<evidence type="ECO:0000256" key="2">
    <source>
        <dbReference type="ARBA" id="ARBA00008834"/>
    </source>
</evidence>
<evidence type="ECO:0000256" key="6">
    <source>
        <dbReference type="ARBA" id="ARBA00023295"/>
    </source>
</evidence>
<keyword evidence="8" id="KW-0732">Signal</keyword>
<accession>Q76D03</accession>
<gene>
    <name evidence="9" type="primary">pg-A</name>
</gene>
<dbReference type="InterPro" id="IPR011050">
    <property type="entry name" value="Pectin_lyase_fold/virulence"/>
</dbReference>
<feature type="chain" id="PRO_5004286036" evidence="8">
    <location>
        <begin position="26"/>
        <end position="462"/>
    </location>
</feature>
<comment type="similarity">
    <text evidence="2 7">Belongs to the glycosyl hydrolase 28 family.</text>
</comment>
<dbReference type="GO" id="GO:0004650">
    <property type="term" value="F:polygalacturonase activity"/>
    <property type="evidence" value="ECO:0007669"/>
    <property type="project" value="InterPro"/>
</dbReference>
<keyword evidence="3" id="KW-0134">Cell wall</keyword>
<evidence type="ECO:0000313" key="9">
    <source>
        <dbReference type="EMBL" id="BAC98359.1"/>
    </source>
</evidence>
<keyword evidence="5 7" id="KW-0378">Hydrolase</keyword>
<keyword evidence="4" id="KW-0964">Secreted</keyword>
<evidence type="ECO:0000256" key="3">
    <source>
        <dbReference type="ARBA" id="ARBA00022512"/>
    </source>
</evidence>
<dbReference type="GO" id="GO:0005975">
    <property type="term" value="P:carbohydrate metabolic process"/>
    <property type="evidence" value="ECO:0007669"/>
    <property type="project" value="InterPro"/>
</dbReference>
<dbReference type="InterPro" id="IPR012334">
    <property type="entry name" value="Pectin_lyas_fold"/>
</dbReference>
<evidence type="ECO:0000256" key="1">
    <source>
        <dbReference type="ARBA" id="ARBA00004191"/>
    </source>
</evidence>
<organism evidence="9">
    <name type="scientific">Burkholderia glumae</name>
    <name type="common">Pseudomonas glumae</name>
    <dbReference type="NCBI Taxonomy" id="337"/>
    <lineage>
        <taxon>Bacteria</taxon>
        <taxon>Pseudomonadati</taxon>
        <taxon>Pseudomonadota</taxon>
        <taxon>Betaproteobacteria</taxon>
        <taxon>Burkholderiales</taxon>
        <taxon>Burkholderiaceae</taxon>
        <taxon>Burkholderia</taxon>
    </lineage>
</organism>
<comment type="subcellular location">
    <subcellularLocation>
        <location evidence="1">Secreted</location>
        <location evidence="1">Cell wall</location>
    </subcellularLocation>
</comment>
<dbReference type="EMBL" id="AB109207">
    <property type="protein sequence ID" value="BAC98359.1"/>
    <property type="molecule type" value="Genomic_DNA"/>
</dbReference>
<protein>
    <submittedName>
        <fullName evidence="9">Polygalacturonase</fullName>
    </submittedName>
</protein>
<reference evidence="9" key="1">
    <citation type="submission" date="2003-04" db="EMBL/GenBank/DDBJ databases">
        <title>Cloning and sequence determination of polygalacturonase from Burkholderia glumae.</title>
        <authorList>
            <person name="Suzuki F."/>
        </authorList>
    </citation>
    <scope>NUCLEOTIDE SEQUENCE</scope>
</reference>
<keyword evidence="6 7" id="KW-0326">Glycosidase</keyword>
<dbReference type="AlphaFoldDB" id="Q76D03"/>
<dbReference type="PANTHER" id="PTHR31375">
    <property type="match status" value="1"/>
</dbReference>
<feature type="signal peptide" evidence="8">
    <location>
        <begin position="1"/>
        <end position="25"/>
    </location>
</feature>
<dbReference type="SUPFAM" id="SSF51126">
    <property type="entry name" value="Pectin lyase-like"/>
    <property type="match status" value="1"/>
</dbReference>
<dbReference type="InterPro" id="IPR000743">
    <property type="entry name" value="Glyco_hydro_28"/>
</dbReference>